<dbReference type="EMBL" id="CADIKZ010000005">
    <property type="protein sequence ID" value="CAB3859462.1"/>
    <property type="molecule type" value="Genomic_DNA"/>
</dbReference>
<dbReference type="InterPro" id="IPR010654">
    <property type="entry name" value="Phage_lambda_tail_I"/>
</dbReference>
<reference evidence="3 4" key="1">
    <citation type="submission" date="2020-04" db="EMBL/GenBank/DDBJ databases">
        <authorList>
            <person name="De Canck E."/>
        </authorList>
    </citation>
    <scope>NUCLEOTIDE SEQUENCE [LARGE SCALE GENOMIC DNA]</scope>
    <source>
        <strain evidence="3 4">LMG 26788</strain>
    </source>
</reference>
<dbReference type="Pfam" id="PF06805">
    <property type="entry name" value="Lambda_tail_I"/>
    <property type="match status" value="1"/>
</dbReference>
<keyword evidence="4" id="KW-1185">Reference proteome</keyword>
<keyword evidence="2" id="KW-1133">Transmembrane helix</keyword>
<feature type="transmembrane region" description="Helical" evidence="2">
    <location>
        <begin position="116"/>
        <end position="139"/>
    </location>
</feature>
<organism evidence="3 4">
    <name type="scientific">Achromobacter pulmonis</name>
    <dbReference type="NCBI Taxonomy" id="1389932"/>
    <lineage>
        <taxon>Bacteria</taxon>
        <taxon>Pseudomonadati</taxon>
        <taxon>Pseudomonadota</taxon>
        <taxon>Betaproteobacteria</taxon>
        <taxon>Burkholderiales</taxon>
        <taxon>Alcaligenaceae</taxon>
        <taxon>Achromobacter</taxon>
    </lineage>
</organism>
<feature type="region of interest" description="Disordered" evidence="1">
    <location>
        <begin position="147"/>
        <end position="166"/>
    </location>
</feature>
<dbReference type="Proteomes" id="UP000494203">
    <property type="component" value="Unassembled WGS sequence"/>
</dbReference>
<accession>A0A6S7DTJ3</accession>
<dbReference type="AlphaFoldDB" id="A0A6S7DTJ3"/>
<feature type="transmembrane region" description="Helical" evidence="2">
    <location>
        <begin position="93"/>
        <end position="110"/>
    </location>
</feature>
<evidence type="ECO:0000313" key="4">
    <source>
        <dbReference type="Proteomes" id="UP000494203"/>
    </source>
</evidence>
<evidence type="ECO:0008006" key="5">
    <source>
        <dbReference type="Google" id="ProtNLM"/>
    </source>
</evidence>
<evidence type="ECO:0000256" key="1">
    <source>
        <dbReference type="SAM" id="MobiDB-lite"/>
    </source>
</evidence>
<evidence type="ECO:0000313" key="3">
    <source>
        <dbReference type="EMBL" id="CAB3859462.1"/>
    </source>
</evidence>
<protein>
    <recommendedName>
        <fullName evidence="5">Phage tail protein</fullName>
    </recommendedName>
</protein>
<keyword evidence="2" id="KW-0472">Membrane</keyword>
<proteinExistence type="predicted"/>
<evidence type="ECO:0000256" key="2">
    <source>
        <dbReference type="SAM" id="Phobius"/>
    </source>
</evidence>
<keyword evidence="2" id="KW-0812">Transmembrane</keyword>
<gene>
    <name evidence="3" type="ORF">LMG26788_02185</name>
</gene>
<sequence length="200" mass="20480">MNETLRTVRLYGRLGVQFGRVHRLAVNSPAEAVRALCVLVPGFEAEMAASAGNGVAYACFLGKRNLSEDQLSHPVGEADIRIAPMPAGAKRGGLFQTILGAALIALSFFVPPAGAFGIAALSAGAVGAMGVSLALGGIVQMLSPQQRALSTGDRPENGASYNFNGPVNTTAQGNPVPVLYGHMIIGSATISAGIFSEDQA</sequence>
<dbReference type="RefSeq" id="WP_175140783.1">
    <property type="nucleotide sequence ID" value="NZ_CADIKZ010000005.1"/>
</dbReference>
<name>A0A6S7DTJ3_9BURK</name>